<accession>A0ACC1DEK3</accession>
<evidence type="ECO:0000313" key="1">
    <source>
        <dbReference type="EMBL" id="KAJ0182041.1"/>
    </source>
</evidence>
<evidence type="ECO:0000313" key="2">
    <source>
        <dbReference type="Proteomes" id="UP000824533"/>
    </source>
</evidence>
<name>A0ACC1DEK3_9NEOP</name>
<organism evidence="1 2">
    <name type="scientific">Dendrolimus kikuchii</name>
    <dbReference type="NCBI Taxonomy" id="765133"/>
    <lineage>
        <taxon>Eukaryota</taxon>
        <taxon>Metazoa</taxon>
        <taxon>Ecdysozoa</taxon>
        <taxon>Arthropoda</taxon>
        <taxon>Hexapoda</taxon>
        <taxon>Insecta</taxon>
        <taxon>Pterygota</taxon>
        <taxon>Neoptera</taxon>
        <taxon>Endopterygota</taxon>
        <taxon>Lepidoptera</taxon>
        <taxon>Glossata</taxon>
        <taxon>Ditrysia</taxon>
        <taxon>Bombycoidea</taxon>
        <taxon>Lasiocampidae</taxon>
        <taxon>Dendrolimus</taxon>
    </lineage>
</organism>
<reference evidence="1 2" key="1">
    <citation type="journal article" date="2021" name="Front. Genet.">
        <title>Chromosome-Level Genome Assembly Reveals Significant Gene Expansion in the Toll and IMD Signaling Pathways of Dendrolimus kikuchii.</title>
        <authorList>
            <person name="Zhou J."/>
            <person name="Wu P."/>
            <person name="Xiong Z."/>
            <person name="Liu N."/>
            <person name="Zhao N."/>
            <person name="Ji M."/>
            <person name="Qiu Y."/>
            <person name="Yang B."/>
        </authorList>
    </citation>
    <scope>NUCLEOTIDE SEQUENCE [LARGE SCALE GENOMIC DNA]</scope>
    <source>
        <strain evidence="1">Ann1</strain>
    </source>
</reference>
<protein>
    <submittedName>
        <fullName evidence="1">Uncharacterized protein</fullName>
    </submittedName>
</protein>
<dbReference type="EMBL" id="CM034390">
    <property type="protein sequence ID" value="KAJ0182041.1"/>
    <property type="molecule type" value="Genomic_DNA"/>
</dbReference>
<proteinExistence type="predicted"/>
<dbReference type="Proteomes" id="UP000824533">
    <property type="component" value="Linkage Group LG04"/>
</dbReference>
<comment type="caution">
    <text evidence="1">The sequence shown here is derived from an EMBL/GenBank/DDBJ whole genome shotgun (WGS) entry which is preliminary data.</text>
</comment>
<gene>
    <name evidence="1" type="ORF">K1T71_002763</name>
</gene>
<keyword evidence="2" id="KW-1185">Reference proteome</keyword>
<sequence length="122" mass="13503">MSAQAKLCAQVPRPEKFGKYVACFRSKISHVFSLCLPRLEPRCPPPQAPTPTRRSTAPHRCSPFYLGGSRLGNTVCHVATLQLEGGSHLAKETRNRHHPKGSFADRHGTWPSVEDPVQHALI</sequence>